<dbReference type="InParanoid" id="A0A066VC11"/>
<dbReference type="RefSeq" id="XP_013239955.1">
    <property type="nucleotide sequence ID" value="XM_013384501.1"/>
</dbReference>
<reference evidence="2 3" key="1">
    <citation type="submission" date="2014-05" db="EMBL/GenBank/DDBJ databases">
        <title>Draft genome sequence of a rare smut relative, Tilletiaria anomala UBC 951.</title>
        <authorList>
            <consortium name="DOE Joint Genome Institute"/>
            <person name="Toome M."/>
            <person name="Kuo A."/>
            <person name="Henrissat B."/>
            <person name="Lipzen A."/>
            <person name="Tritt A."/>
            <person name="Yoshinaga Y."/>
            <person name="Zane M."/>
            <person name="Barry K."/>
            <person name="Grigoriev I.V."/>
            <person name="Spatafora J.W."/>
            <person name="Aimea M.C."/>
        </authorList>
    </citation>
    <scope>NUCLEOTIDE SEQUENCE [LARGE SCALE GENOMIC DNA]</scope>
    <source>
        <strain evidence="2 3">UBC 951</strain>
    </source>
</reference>
<evidence type="ECO:0000313" key="3">
    <source>
        <dbReference type="Proteomes" id="UP000027361"/>
    </source>
</evidence>
<feature type="region of interest" description="Disordered" evidence="1">
    <location>
        <begin position="25"/>
        <end position="56"/>
    </location>
</feature>
<organism evidence="2 3">
    <name type="scientific">Tilletiaria anomala (strain ATCC 24038 / CBS 436.72 / UBC 951)</name>
    <dbReference type="NCBI Taxonomy" id="1037660"/>
    <lineage>
        <taxon>Eukaryota</taxon>
        <taxon>Fungi</taxon>
        <taxon>Dikarya</taxon>
        <taxon>Basidiomycota</taxon>
        <taxon>Ustilaginomycotina</taxon>
        <taxon>Exobasidiomycetes</taxon>
        <taxon>Georgefischeriales</taxon>
        <taxon>Tilletiariaceae</taxon>
        <taxon>Tilletiaria</taxon>
    </lineage>
</organism>
<accession>A0A066VC11</accession>
<keyword evidence="3" id="KW-1185">Reference proteome</keyword>
<name>A0A066VC11_TILAU</name>
<dbReference type="AlphaFoldDB" id="A0A066VC11"/>
<feature type="compositionally biased region" description="Low complexity" evidence="1">
    <location>
        <begin position="39"/>
        <end position="51"/>
    </location>
</feature>
<dbReference type="HOGENOM" id="CLU_1548684_0_0_1"/>
<evidence type="ECO:0000313" key="2">
    <source>
        <dbReference type="EMBL" id="KDN36135.1"/>
    </source>
</evidence>
<comment type="caution">
    <text evidence="2">The sequence shown here is derived from an EMBL/GenBank/DDBJ whole genome shotgun (WGS) entry which is preliminary data.</text>
</comment>
<protein>
    <submittedName>
        <fullName evidence="2">Uncharacterized protein</fullName>
    </submittedName>
</protein>
<evidence type="ECO:0000256" key="1">
    <source>
        <dbReference type="SAM" id="MobiDB-lite"/>
    </source>
</evidence>
<feature type="compositionally biased region" description="Polar residues" evidence="1">
    <location>
        <begin position="26"/>
        <end position="38"/>
    </location>
</feature>
<sequence>MVDDCAILYIYNASSILVVEDKACPTTESEPPSQHTCNSTRATSRGTTSSSHPMLQPPLSEFLLSLIVPRRVSPRDNDIATQFAKVYETPGVSIAEGILVDDESAAPGRSDAVGQQIQLACSEQADHERDAFPSGVHLQGRAVIGSFCCPTRMESSALWTIPSPIFRLRPWTC</sequence>
<gene>
    <name evidence="2" type="ORF">K437DRAFT_62884</name>
</gene>
<dbReference type="GeneID" id="25267659"/>
<dbReference type="EMBL" id="JMSN01000181">
    <property type="protein sequence ID" value="KDN36135.1"/>
    <property type="molecule type" value="Genomic_DNA"/>
</dbReference>
<dbReference type="Proteomes" id="UP000027361">
    <property type="component" value="Unassembled WGS sequence"/>
</dbReference>
<proteinExistence type="predicted"/>